<evidence type="ECO:0000259" key="1">
    <source>
        <dbReference type="Pfam" id="PF02464"/>
    </source>
</evidence>
<protein>
    <submittedName>
        <fullName evidence="2">CinA family protein</fullName>
    </submittedName>
</protein>
<dbReference type="AlphaFoldDB" id="A0A5Q0BKJ9"/>
<gene>
    <name evidence="2" type="ORF">F6R98_18420</name>
</gene>
<evidence type="ECO:0000313" key="3">
    <source>
        <dbReference type="Proteomes" id="UP000325755"/>
    </source>
</evidence>
<reference evidence="2 3" key="1">
    <citation type="submission" date="2019-09" db="EMBL/GenBank/DDBJ databases">
        <title>Ecophysiology of the spiral-shaped methanotroph Methylospira mobilis as revealed by the complete genome sequence.</title>
        <authorList>
            <person name="Oshkin I.Y."/>
            <person name="Dedysh S.N."/>
            <person name="Miroshnikov K."/>
            <person name="Danilova O.V."/>
            <person name="Hakobyan A."/>
            <person name="Liesack W."/>
        </authorList>
    </citation>
    <scope>NUCLEOTIDE SEQUENCE [LARGE SCALE GENOMIC DNA]</scope>
    <source>
        <strain evidence="2 3">Shm1</strain>
    </source>
</reference>
<dbReference type="InParanoid" id="A0A5Q0BKJ9"/>
<dbReference type="InterPro" id="IPR036653">
    <property type="entry name" value="CinA-like_C"/>
</dbReference>
<dbReference type="Pfam" id="PF02464">
    <property type="entry name" value="CinA"/>
    <property type="match status" value="1"/>
</dbReference>
<dbReference type="NCBIfam" id="TIGR00199">
    <property type="entry name" value="PncC_domain"/>
    <property type="match status" value="1"/>
</dbReference>
<evidence type="ECO:0000313" key="2">
    <source>
        <dbReference type="EMBL" id="QFY44363.1"/>
    </source>
</evidence>
<dbReference type="Gene3D" id="3.90.950.20">
    <property type="entry name" value="CinA-like"/>
    <property type="match status" value="1"/>
</dbReference>
<accession>A0A5Q0BKJ9</accession>
<dbReference type="Proteomes" id="UP000325755">
    <property type="component" value="Chromosome"/>
</dbReference>
<organism evidence="2 3">
    <name type="scientific">Candidatus Methylospira mobilis</name>
    <dbReference type="NCBI Taxonomy" id="1808979"/>
    <lineage>
        <taxon>Bacteria</taxon>
        <taxon>Pseudomonadati</taxon>
        <taxon>Pseudomonadota</taxon>
        <taxon>Gammaproteobacteria</taxon>
        <taxon>Methylococcales</taxon>
        <taxon>Methylococcaceae</taxon>
        <taxon>Candidatus Methylospira</taxon>
    </lineage>
</organism>
<dbReference type="InterPro" id="IPR008136">
    <property type="entry name" value="CinA_C"/>
</dbReference>
<keyword evidence="3" id="KW-1185">Reference proteome</keyword>
<dbReference type="EMBL" id="CP044205">
    <property type="protein sequence ID" value="QFY44363.1"/>
    <property type="molecule type" value="Genomic_DNA"/>
</dbReference>
<dbReference type="SUPFAM" id="SSF142433">
    <property type="entry name" value="CinA-like"/>
    <property type="match status" value="1"/>
</dbReference>
<sequence>MNFYKTNICANMETITDDYLSALSNRVGAALLSSGLRLAVAESCSGGWISQCVTETAGSSAWFECGFVTYSNAAKQTMLGVPAALLSAYGAVSAEVVVSMTEGALERSGADWALAVSGIAGPSGGSPEKPVGTVWIAWQRRNEAARVLHFTGSGDRHDIRAQTVVQALEGLLAYLTG</sequence>
<dbReference type="FunCoup" id="A0A5Q0BKJ9">
    <property type="interactions" value="37"/>
</dbReference>
<dbReference type="OrthoDB" id="9801454at2"/>
<name>A0A5Q0BKJ9_9GAMM</name>
<dbReference type="KEGG" id="mmob:F6R98_18420"/>
<proteinExistence type="predicted"/>
<feature type="domain" description="CinA C-terminal" evidence="1">
    <location>
        <begin position="22"/>
        <end position="174"/>
    </location>
</feature>